<dbReference type="Gene3D" id="3.40.630.30">
    <property type="match status" value="1"/>
</dbReference>
<dbReference type="PANTHER" id="PTHR43792">
    <property type="entry name" value="GNAT FAMILY, PUTATIVE (AFU_ORTHOLOGUE AFUA_3G00765)-RELATED-RELATED"/>
    <property type="match status" value="1"/>
</dbReference>
<protein>
    <submittedName>
        <fullName evidence="2">N-acetyltransferase</fullName>
    </submittedName>
</protein>
<dbReference type="InterPro" id="IPR016181">
    <property type="entry name" value="Acyl_CoA_acyltransferase"/>
</dbReference>
<dbReference type="EMBL" id="RKMH01000014">
    <property type="protein sequence ID" value="RPA57819.1"/>
    <property type="molecule type" value="Genomic_DNA"/>
</dbReference>
<evidence type="ECO:0000259" key="1">
    <source>
        <dbReference type="PROSITE" id="PS51186"/>
    </source>
</evidence>
<dbReference type="Proteomes" id="UP000267536">
    <property type="component" value="Unassembled WGS sequence"/>
</dbReference>
<organism evidence="2 3">
    <name type="scientific">Gordonia oryzae</name>
    <dbReference type="NCBI Taxonomy" id="2487349"/>
    <lineage>
        <taxon>Bacteria</taxon>
        <taxon>Bacillati</taxon>
        <taxon>Actinomycetota</taxon>
        <taxon>Actinomycetes</taxon>
        <taxon>Mycobacteriales</taxon>
        <taxon>Gordoniaceae</taxon>
        <taxon>Gordonia</taxon>
    </lineage>
</organism>
<dbReference type="SUPFAM" id="SSF55729">
    <property type="entry name" value="Acyl-CoA N-acyltransferases (Nat)"/>
    <property type="match status" value="1"/>
</dbReference>
<dbReference type="InterPro" id="IPR051531">
    <property type="entry name" value="N-acetyltransferase"/>
</dbReference>
<dbReference type="PROSITE" id="PS51186">
    <property type="entry name" value="GNAT"/>
    <property type="match status" value="1"/>
</dbReference>
<proteinExistence type="predicted"/>
<name>A0A3N4G4L2_9ACTN</name>
<keyword evidence="3" id="KW-1185">Reference proteome</keyword>
<accession>A0A3N4G4L2</accession>
<comment type="caution">
    <text evidence="2">The sequence shown here is derived from an EMBL/GenBank/DDBJ whole genome shotgun (WGS) entry which is preliminary data.</text>
</comment>
<evidence type="ECO:0000313" key="2">
    <source>
        <dbReference type="EMBL" id="RPA57819.1"/>
    </source>
</evidence>
<feature type="domain" description="N-acetyltransferase" evidence="1">
    <location>
        <begin position="8"/>
        <end position="174"/>
    </location>
</feature>
<sequence>MIVETSRMLLRPVERCDVDDLVRLDSDPHVMAFVSGGIATPRSLVEEWVVPRAQAELRTGRGGLWTVIDRRYGVFLGWVSLRAPRHSRRPELELTYRLRREYWGRGLATEAAQIVTDLAFADLDAQRVFASATSTHAASRRVMEKLGMRICGIHVGDENAPGGFGEVEYDLFREDWQRRHQGWGASTDLTA</sequence>
<dbReference type="InterPro" id="IPR000182">
    <property type="entry name" value="GNAT_dom"/>
</dbReference>
<dbReference type="GO" id="GO:0016747">
    <property type="term" value="F:acyltransferase activity, transferring groups other than amino-acyl groups"/>
    <property type="evidence" value="ECO:0007669"/>
    <property type="project" value="InterPro"/>
</dbReference>
<reference evidence="2 3" key="1">
    <citation type="submission" date="2018-11" db="EMBL/GenBank/DDBJ databases">
        <title>Draft genome sequence of Gordonia sp. RS15-1S isolated from rice stems.</title>
        <authorList>
            <person name="Muangham S."/>
        </authorList>
    </citation>
    <scope>NUCLEOTIDE SEQUENCE [LARGE SCALE GENOMIC DNA]</scope>
    <source>
        <strain evidence="2 3">RS15-1S</strain>
    </source>
</reference>
<keyword evidence="2" id="KW-0808">Transferase</keyword>
<evidence type="ECO:0000313" key="3">
    <source>
        <dbReference type="Proteomes" id="UP000267536"/>
    </source>
</evidence>
<dbReference type="PANTHER" id="PTHR43792:SF1">
    <property type="entry name" value="N-ACETYLTRANSFERASE DOMAIN-CONTAINING PROTEIN"/>
    <property type="match status" value="1"/>
</dbReference>
<dbReference type="RefSeq" id="WP_123932171.1">
    <property type="nucleotide sequence ID" value="NZ_JBPSDP010000015.1"/>
</dbReference>
<dbReference type="Pfam" id="PF13302">
    <property type="entry name" value="Acetyltransf_3"/>
    <property type="match status" value="1"/>
</dbReference>
<gene>
    <name evidence="2" type="ORF">EF294_17220</name>
</gene>
<dbReference type="AlphaFoldDB" id="A0A3N4G4L2"/>
<dbReference type="OrthoDB" id="3533156at2"/>